<dbReference type="AlphaFoldDB" id="A0A3N1VK51"/>
<sequence length="52" mass="5476">MNRFQSRTCRLCIAQKNSGQGTLAVAVEAATRSTAIKGFVVKAAPTTAQPPQ</sequence>
<evidence type="ECO:0000313" key="2">
    <source>
        <dbReference type="Proteomes" id="UP000276223"/>
    </source>
</evidence>
<dbReference type="Proteomes" id="UP000276223">
    <property type="component" value="Unassembled WGS sequence"/>
</dbReference>
<protein>
    <submittedName>
        <fullName evidence="1">Uncharacterized protein</fullName>
    </submittedName>
</protein>
<reference evidence="1 2" key="1">
    <citation type="submission" date="2018-11" db="EMBL/GenBank/DDBJ databases">
        <title>Genomic Encyclopedia of Type Strains, Phase IV (KMG-IV): sequencing the most valuable type-strain genomes for metagenomic binning, comparative biology and taxonomic classification.</title>
        <authorList>
            <person name="Goeker M."/>
        </authorList>
    </citation>
    <scope>NUCLEOTIDE SEQUENCE [LARGE SCALE GENOMIC DNA]</scope>
    <source>
        <strain evidence="1 2">DSM 22027</strain>
    </source>
</reference>
<keyword evidence="2" id="KW-1185">Reference proteome</keyword>
<proteinExistence type="predicted"/>
<dbReference type="EMBL" id="RJVA01000009">
    <property type="protein sequence ID" value="ROR03185.1"/>
    <property type="molecule type" value="Genomic_DNA"/>
</dbReference>
<accession>A0A3N1VK51</accession>
<evidence type="ECO:0000313" key="1">
    <source>
        <dbReference type="EMBL" id="ROR03185.1"/>
    </source>
</evidence>
<name>A0A3N1VK51_9BACT</name>
<comment type="caution">
    <text evidence="1">The sequence shown here is derived from an EMBL/GenBank/DDBJ whole genome shotgun (WGS) entry which is preliminary data.</text>
</comment>
<gene>
    <name evidence="1" type="ORF">EDC27_0445</name>
</gene>
<organism evidence="1 2">
    <name type="scientific">Desulfosoma caldarium</name>
    <dbReference type="NCBI Taxonomy" id="610254"/>
    <lineage>
        <taxon>Bacteria</taxon>
        <taxon>Pseudomonadati</taxon>
        <taxon>Thermodesulfobacteriota</taxon>
        <taxon>Syntrophobacteria</taxon>
        <taxon>Syntrophobacterales</taxon>
        <taxon>Syntrophobacteraceae</taxon>
        <taxon>Desulfosoma</taxon>
    </lineage>
</organism>